<dbReference type="OrthoDB" id="9178559at2"/>
<dbReference type="SUPFAM" id="SSF55729">
    <property type="entry name" value="Acyl-CoA N-acyltransferases (Nat)"/>
    <property type="match status" value="1"/>
</dbReference>
<dbReference type="InterPro" id="IPR000182">
    <property type="entry name" value="GNAT_dom"/>
</dbReference>
<keyword evidence="3" id="KW-1185">Reference proteome</keyword>
<proteinExistence type="predicted"/>
<dbReference type="Proteomes" id="UP000295382">
    <property type="component" value="Unassembled WGS sequence"/>
</dbReference>
<name>A0A4R3I1L9_PAULE</name>
<evidence type="ECO:0000259" key="1">
    <source>
        <dbReference type="PROSITE" id="PS51186"/>
    </source>
</evidence>
<dbReference type="Gene3D" id="3.40.630.30">
    <property type="match status" value="1"/>
</dbReference>
<dbReference type="AlphaFoldDB" id="A0A4R3I1L9"/>
<dbReference type="InterPro" id="IPR016181">
    <property type="entry name" value="Acyl_CoA_acyltransferase"/>
</dbReference>
<comment type="caution">
    <text evidence="2">The sequence shown here is derived from an EMBL/GenBank/DDBJ whole genome shotgun (WGS) entry which is preliminary data.</text>
</comment>
<dbReference type="RefSeq" id="WP_132257842.1">
    <property type="nucleotide sequence ID" value="NZ_SLZQ01000003.1"/>
</dbReference>
<accession>A0A4R3I1L9</accession>
<evidence type="ECO:0000313" key="3">
    <source>
        <dbReference type="Proteomes" id="UP000295382"/>
    </source>
</evidence>
<reference evidence="2 3" key="1">
    <citation type="submission" date="2019-03" db="EMBL/GenBank/DDBJ databases">
        <title>Genomic Encyclopedia of Type Strains, Phase IV (KMG-IV): sequencing the most valuable type-strain genomes for metagenomic binning, comparative biology and taxonomic classification.</title>
        <authorList>
            <person name="Goeker M."/>
        </authorList>
    </citation>
    <scope>NUCLEOTIDE SEQUENCE [LARGE SCALE GENOMIC DNA]</scope>
    <source>
        <strain evidence="2 3">DSM 7445</strain>
    </source>
</reference>
<gene>
    <name evidence="2" type="ORF">EDC30_10351</name>
</gene>
<dbReference type="Pfam" id="PF00583">
    <property type="entry name" value="Acetyltransf_1"/>
    <property type="match status" value="1"/>
</dbReference>
<organism evidence="2 3">
    <name type="scientific">Paucimonas lemoignei</name>
    <name type="common">Pseudomonas lemoignei</name>
    <dbReference type="NCBI Taxonomy" id="29443"/>
    <lineage>
        <taxon>Bacteria</taxon>
        <taxon>Pseudomonadati</taxon>
        <taxon>Pseudomonadota</taxon>
        <taxon>Betaproteobacteria</taxon>
        <taxon>Burkholderiales</taxon>
        <taxon>Burkholderiaceae</taxon>
        <taxon>Paucimonas</taxon>
    </lineage>
</organism>
<protein>
    <submittedName>
        <fullName evidence="2">Acetyltransferase (GNAT) family protein</fullName>
    </submittedName>
</protein>
<feature type="domain" description="N-acetyltransferase" evidence="1">
    <location>
        <begin position="21"/>
        <end position="184"/>
    </location>
</feature>
<keyword evidence="2" id="KW-0808">Transferase</keyword>
<sequence length="224" mass="25468">MVSDEIFAKQTGHPEHTHFPIRVKELMERDRRRLLMHFLALNEEERQMRFGSALPDELVTRYVQKINFARDVLFGVYDDALNLVGVGHLAYIPRDAKPGMDTATERERIAEFGVSVLAAYCNQGIGTKLFERAAMHCRNDDIDTLYMHCLSSNDVILHIAAKAGMSIHREHGEAEAYLKLPPADTASMFREVLDEQVANLDYTLKANTRAFGKFIKSFPRVKGN</sequence>
<dbReference type="GO" id="GO:0016747">
    <property type="term" value="F:acyltransferase activity, transferring groups other than amino-acyl groups"/>
    <property type="evidence" value="ECO:0007669"/>
    <property type="project" value="InterPro"/>
</dbReference>
<dbReference type="EMBL" id="SLZQ01000003">
    <property type="protein sequence ID" value="TCS37759.1"/>
    <property type="molecule type" value="Genomic_DNA"/>
</dbReference>
<evidence type="ECO:0000313" key="2">
    <source>
        <dbReference type="EMBL" id="TCS37759.1"/>
    </source>
</evidence>
<dbReference type="PROSITE" id="PS51186">
    <property type="entry name" value="GNAT"/>
    <property type="match status" value="1"/>
</dbReference>